<comment type="subcellular location">
    <subcellularLocation>
        <location evidence="1">Cell membrane</location>
    </subcellularLocation>
</comment>
<evidence type="ECO:0000256" key="7">
    <source>
        <dbReference type="ARBA" id="ARBA00022737"/>
    </source>
</evidence>
<feature type="binding site" description="covalent" evidence="11">
    <location>
        <position position="332"/>
    </location>
    <ligand>
        <name>heme c</name>
        <dbReference type="ChEBI" id="CHEBI:61717"/>
        <label>3</label>
    </ligand>
</feature>
<evidence type="ECO:0000313" key="16">
    <source>
        <dbReference type="Proteomes" id="UP000050425"/>
    </source>
</evidence>
<dbReference type="EMBL" id="LJPT01000009">
    <property type="protein sequence ID" value="KPW52754.1"/>
    <property type="molecule type" value="Genomic_DNA"/>
</dbReference>
<evidence type="ECO:0000256" key="1">
    <source>
        <dbReference type="ARBA" id="ARBA00004236"/>
    </source>
</evidence>
<keyword evidence="8" id="KW-0249">Electron transport</keyword>
<feature type="binding site" description="covalent" evidence="11">
    <location>
        <position position="59"/>
    </location>
    <ligand>
        <name>heme c</name>
        <dbReference type="ChEBI" id="CHEBI:61717"/>
        <label>1</label>
    </ligand>
</feature>
<keyword evidence="5 12" id="KW-0479">Metal-binding</keyword>
<evidence type="ECO:0000256" key="10">
    <source>
        <dbReference type="ARBA" id="ARBA00023136"/>
    </source>
</evidence>
<dbReference type="PANTHER" id="PTHR35008:SF8">
    <property type="entry name" value="ALCOHOL DEHYDROGENASE CYTOCHROME C SUBUNIT"/>
    <property type="match status" value="1"/>
</dbReference>
<evidence type="ECO:0000259" key="14">
    <source>
        <dbReference type="PROSITE" id="PS51007"/>
    </source>
</evidence>
<dbReference type="GO" id="GO:0005886">
    <property type="term" value="C:plasma membrane"/>
    <property type="evidence" value="ECO:0007669"/>
    <property type="project" value="UniProtKB-SubCell"/>
</dbReference>
<comment type="cofactor">
    <cofactor evidence="11">
        <name>heme c</name>
        <dbReference type="ChEBI" id="CHEBI:61717"/>
    </cofactor>
    <text evidence="11">Binds 3 heme c groups covalently per subunit.</text>
</comment>
<feature type="domain" description="Cytochrome c" evidence="14">
    <location>
        <begin position="319"/>
        <end position="409"/>
    </location>
</feature>
<feature type="binding site" description="axial binding residue" evidence="12">
    <location>
        <position position="60"/>
    </location>
    <ligand>
        <name>heme c</name>
        <dbReference type="ChEBI" id="CHEBI:61717"/>
        <label>1</label>
    </ligand>
    <ligandPart>
        <name>Fe</name>
        <dbReference type="ChEBI" id="CHEBI:18248"/>
    </ligandPart>
</feature>
<reference evidence="15 16" key="1">
    <citation type="submission" date="2015-09" db="EMBL/GenBank/DDBJ databases">
        <title>Genome announcement of multiple Pseudomonas syringae strains.</title>
        <authorList>
            <person name="Thakur S."/>
            <person name="Wang P.W."/>
            <person name="Gong Y."/>
            <person name="Weir B.S."/>
            <person name="Guttman D.S."/>
        </authorList>
    </citation>
    <scope>NUCLEOTIDE SEQUENCE [LARGE SCALE GENOMIC DNA]</scope>
    <source>
        <strain evidence="15 16">ICMP4303</strain>
    </source>
</reference>
<keyword evidence="4 11" id="KW-0349">Heme</keyword>
<dbReference type="InterPro" id="IPR014353">
    <property type="entry name" value="Membr-bd_ADH_cyt_c"/>
</dbReference>
<dbReference type="GO" id="GO:0005506">
    <property type="term" value="F:iron ion binding"/>
    <property type="evidence" value="ECO:0007669"/>
    <property type="project" value="InterPro"/>
</dbReference>
<dbReference type="Pfam" id="PF00034">
    <property type="entry name" value="Cytochrom_C"/>
    <property type="match status" value="1"/>
</dbReference>
<accession>A0A0P9P7H4</accession>
<feature type="region of interest" description="Disordered" evidence="13">
    <location>
        <begin position="415"/>
        <end position="441"/>
    </location>
</feature>
<evidence type="ECO:0000256" key="9">
    <source>
        <dbReference type="ARBA" id="ARBA00023004"/>
    </source>
</evidence>
<keyword evidence="2" id="KW-0813">Transport</keyword>
<organism evidence="15 16">
    <name type="scientific">Pseudomonas syringae pv. antirrhini</name>
    <dbReference type="NCBI Taxonomy" id="251702"/>
    <lineage>
        <taxon>Bacteria</taxon>
        <taxon>Pseudomonadati</taxon>
        <taxon>Pseudomonadota</taxon>
        <taxon>Gammaproteobacteria</taxon>
        <taxon>Pseudomonadales</taxon>
        <taxon>Pseudomonadaceae</taxon>
        <taxon>Pseudomonas</taxon>
    </lineage>
</organism>
<keyword evidence="6" id="KW-0732">Signal</keyword>
<dbReference type="PATRIC" id="fig|251702.3.peg.33"/>
<dbReference type="PROSITE" id="PS51007">
    <property type="entry name" value="CYTC"/>
    <property type="match status" value="3"/>
</dbReference>
<feature type="compositionally biased region" description="Basic and acidic residues" evidence="13">
    <location>
        <begin position="415"/>
        <end position="425"/>
    </location>
</feature>
<evidence type="ECO:0000256" key="5">
    <source>
        <dbReference type="ARBA" id="ARBA00022723"/>
    </source>
</evidence>
<keyword evidence="9 12" id="KW-0408">Iron</keyword>
<evidence type="ECO:0000256" key="12">
    <source>
        <dbReference type="PIRSR" id="PIRSR000018-51"/>
    </source>
</evidence>
<gene>
    <name evidence="15" type="ORF">ALO88_00016</name>
</gene>
<feature type="domain" description="Cytochrome c" evidence="14">
    <location>
        <begin position="188"/>
        <end position="301"/>
    </location>
</feature>
<feature type="binding site" description="covalent" evidence="11">
    <location>
        <position position="203"/>
    </location>
    <ligand>
        <name>heme c</name>
        <dbReference type="ChEBI" id="CHEBI:61717"/>
        <label>2</label>
    </ligand>
</feature>
<evidence type="ECO:0000256" key="13">
    <source>
        <dbReference type="SAM" id="MobiDB-lite"/>
    </source>
</evidence>
<keyword evidence="3" id="KW-1003">Cell membrane</keyword>
<dbReference type="GO" id="GO:0016614">
    <property type="term" value="F:oxidoreductase activity, acting on CH-OH group of donors"/>
    <property type="evidence" value="ECO:0007669"/>
    <property type="project" value="InterPro"/>
</dbReference>
<dbReference type="PIRSF" id="PIRSF000018">
    <property type="entry name" value="Mb_ADH_cyt_c"/>
    <property type="match status" value="1"/>
</dbReference>
<dbReference type="GO" id="GO:0009055">
    <property type="term" value="F:electron transfer activity"/>
    <property type="evidence" value="ECO:0007669"/>
    <property type="project" value="InterPro"/>
</dbReference>
<evidence type="ECO:0000256" key="6">
    <source>
        <dbReference type="ARBA" id="ARBA00022729"/>
    </source>
</evidence>
<sequence length="441" mass="47536">MNKVIKILSVGTVVAIGALVWFVESLPRSTLTKSSAQAVNSELIRRGEYIARLGDCVACHSIPKGEPFAGGLEMATPMGSIYSTNITGDEKWGIGRYTLQDFDRAVRAGVRPNGERMYPAMPYPSYAKFSDEDIEALYAFFMRGVKPSLQPNQASEIPFPLNMRWPLALWNAVFVKNGAYKPDSSQDSSWNRGAYLVQGPGHCGSCHTPRSLTMNEKALDESSPLFLSGALLDGWYAPSLRQDVNTGLGRWSEADIFDYLKSGRNQHSVVVGTMAEVFNNSTQYMSDPDLAGIAAYLVSLKGDPARDVVAPLAPNASTADSQAGATIYAAKCSSCHGSNGQGQGQWIPPLAGASSAMISASDTVVNVTLNGSARVVLNGIPDTYRMPSYRNQLSDKEIADVLSFVRGSWGNRGGDVKPDKVKSLRESTNPASSSPIVLQMR</sequence>
<feature type="binding site" description="axial binding residue" evidence="12">
    <location>
        <position position="336"/>
    </location>
    <ligand>
        <name>heme c</name>
        <dbReference type="ChEBI" id="CHEBI:61717"/>
        <label>3</label>
    </ligand>
    <ligandPart>
        <name>Fe</name>
        <dbReference type="ChEBI" id="CHEBI:18248"/>
    </ligandPart>
</feature>
<feature type="compositionally biased region" description="Polar residues" evidence="13">
    <location>
        <begin position="426"/>
        <end position="441"/>
    </location>
</feature>
<protein>
    <submittedName>
        <fullName evidence="15">Putative gluconate 2-dehydrogenase</fullName>
    </submittedName>
</protein>
<keyword evidence="10" id="KW-0472">Membrane</keyword>
<evidence type="ECO:0000256" key="8">
    <source>
        <dbReference type="ARBA" id="ARBA00022982"/>
    </source>
</evidence>
<feature type="binding site" description="axial binding residue" evidence="12">
    <location>
        <position position="207"/>
    </location>
    <ligand>
        <name>heme c</name>
        <dbReference type="ChEBI" id="CHEBI:61717"/>
        <label>2</label>
    </ligand>
    <ligandPart>
        <name>Fe</name>
        <dbReference type="ChEBI" id="CHEBI:18248"/>
    </ligandPart>
</feature>
<dbReference type="PANTHER" id="PTHR35008">
    <property type="entry name" value="BLL4482 PROTEIN-RELATED"/>
    <property type="match status" value="1"/>
</dbReference>
<evidence type="ECO:0000256" key="11">
    <source>
        <dbReference type="PIRSR" id="PIRSR000018-50"/>
    </source>
</evidence>
<dbReference type="GO" id="GO:0020037">
    <property type="term" value="F:heme binding"/>
    <property type="evidence" value="ECO:0007669"/>
    <property type="project" value="InterPro"/>
</dbReference>
<dbReference type="PRINTS" id="PR00605">
    <property type="entry name" value="CYTCHROMECIC"/>
</dbReference>
<dbReference type="AlphaFoldDB" id="A0A0P9P7H4"/>
<dbReference type="InterPro" id="IPR008168">
    <property type="entry name" value="Cyt_C_IC"/>
</dbReference>
<evidence type="ECO:0000256" key="3">
    <source>
        <dbReference type="ARBA" id="ARBA00022475"/>
    </source>
</evidence>
<dbReference type="Proteomes" id="UP000050425">
    <property type="component" value="Unassembled WGS sequence"/>
</dbReference>
<dbReference type="InterPro" id="IPR009056">
    <property type="entry name" value="Cyt_c-like_dom"/>
</dbReference>
<evidence type="ECO:0000313" key="15">
    <source>
        <dbReference type="EMBL" id="KPW52754.1"/>
    </source>
</evidence>
<keyword evidence="7" id="KW-0677">Repeat</keyword>
<dbReference type="InterPro" id="IPR051459">
    <property type="entry name" value="Cytochrome_c-type_DH"/>
</dbReference>
<evidence type="ECO:0000256" key="2">
    <source>
        <dbReference type="ARBA" id="ARBA00022448"/>
    </source>
</evidence>
<proteinExistence type="predicted"/>
<evidence type="ECO:0000256" key="4">
    <source>
        <dbReference type="ARBA" id="ARBA00022617"/>
    </source>
</evidence>
<feature type="binding site" description="covalent" evidence="11">
    <location>
        <position position="335"/>
    </location>
    <ligand>
        <name>heme c</name>
        <dbReference type="ChEBI" id="CHEBI:61717"/>
        <label>3</label>
    </ligand>
</feature>
<dbReference type="Gene3D" id="1.10.760.10">
    <property type="entry name" value="Cytochrome c-like domain"/>
    <property type="match status" value="3"/>
</dbReference>
<name>A0A0P9P7H4_9PSED</name>
<dbReference type="SUPFAM" id="SSF46626">
    <property type="entry name" value="Cytochrome c"/>
    <property type="match status" value="3"/>
</dbReference>
<feature type="binding site" description="covalent" evidence="11">
    <location>
        <position position="56"/>
    </location>
    <ligand>
        <name>heme c</name>
        <dbReference type="ChEBI" id="CHEBI:61717"/>
        <label>1</label>
    </ligand>
</feature>
<feature type="domain" description="Cytochrome c" evidence="14">
    <location>
        <begin position="42"/>
        <end position="145"/>
    </location>
</feature>
<comment type="caution">
    <text evidence="15">The sequence shown here is derived from an EMBL/GenBank/DDBJ whole genome shotgun (WGS) entry which is preliminary data.</text>
</comment>
<feature type="binding site" description="covalent" evidence="11">
    <location>
        <position position="206"/>
    </location>
    <ligand>
        <name>heme c</name>
        <dbReference type="ChEBI" id="CHEBI:61717"/>
        <label>2</label>
    </ligand>
</feature>
<dbReference type="InterPro" id="IPR036909">
    <property type="entry name" value="Cyt_c-like_dom_sf"/>
</dbReference>